<sequence length="272" mass="32110">MRSLRKLTHLRHRGFPPMANLSSWNIRSLNWANKQEEVKLFLHSHNIGWKWAHNFTLNPKGRLWLAWNPKEYKVVVLQITEQFIHTRATQLYSQKDIYATFVYGFNHAQQRAPMWADLETISHQMQEAWCVLGDFNTILRKEDRLGGGEVADYELQELQNCLDSRELTEMPYSGAYYTWSNKTVWSRIDRALINGYWHDPFDYTHAEFPANELSDHSTIIIQFLQTSKPRHSFQYCDMWSHHPTNQGLISQALAQVKGSNYFQQMQIFLATL</sequence>
<organism evidence="2 3">
    <name type="scientific">Carnegiea gigantea</name>
    <dbReference type="NCBI Taxonomy" id="171969"/>
    <lineage>
        <taxon>Eukaryota</taxon>
        <taxon>Viridiplantae</taxon>
        <taxon>Streptophyta</taxon>
        <taxon>Embryophyta</taxon>
        <taxon>Tracheophyta</taxon>
        <taxon>Spermatophyta</taxon>
        <taxon>Magnoliopsida</taxon>
        <taxon>eudicotyledons</taxon>
        <taxon>Gunneridae</taxon>
        <taxon>Pentapetalae</taxon>
        <taxon>Caryophyllales</taxon>
        <taxon>Cactineae</taxon>
        <taxon>Cactaceae</taxon>
        <taxon>Cactoideae</taxon>
        <taxon>Echinocereeae</taxon>
        <taxon>Carnegiea</taxon>
    </lineage>
</organism>
<dbReference type="PANTHER" id="PTHR33710">
    <property type="entry name" value="BNAC02G09200D PROTEIN"/>
    <property type="match status" value="1"/>
</dbReference>
<dbReference type="Pfam" id="PF03372">
    <property type="entry name" value="Exo_endo_phos"/>
    <property type="match status" value="1"/>
</dbReference>
<dbReference type="InterPro" id="IPR005135">
    <property type="entry name" value="Endo/exonuclease/phosphatase"/>
</dbReference>
<dbReference type="EMBL" id="JAKOGI010000736">
    <property type="protein sequence ID" value="KAJ8430951.1"/>
    <property type="molecule type" value="Genomic_DNA"/>
</dbReference>
<dbReference type="InterPro" id="IPR036691">
    <property type="entry name" value="Endo/exonu/phosph_ase_sf"/>
</dbReference>
<reference evidence="2" key="1">
    <citation type="submission" date="2022-04" db="EMBL/GenBank/DDBJ databases">
        <title>Carnegiea gigantea Genome sequencing and assembly v2.</title>
        <authorList>
            <person name="Copetti D."/>
            <person name="Sanderson M.J."/>
            <person name="Burquez A."/>
            <person name="Wojciechowski M.F."/>
        </authorList>
    </citation>
    <scope>NUCLEOTIDE SEQUENCE</scope>
    <source>
        <strain evidence="2">SGP5-SGP5p</strain>
        <tissue evidence="2">Aerial part</tissue>
    </source>
</reference>
<feature type="domain" description="Endonuclease/exonuclease/phosphatase" evidence="1">
    <location>
        <begin position="60"/>
        <end position="216"/>
    </location>
</feature>
<proteinExistence type="predicted"/>
<dbReference type="PANTHER" id="PTHR33710:SF78">
    <property type="entry name" value="ENDONUCLEASE_EXONUCLEASE_PHOSPHATASE DOMAIN-CONTAINING PROTEIN"/>
    <property type="match status" value="1"/>
</dbReference>
<gene>
    <name evidence="2" type="ORF">Cgig2_003535</name>
</gene>
<dbReference type="AlphaFoldDB" id="A0A9Q1Q7C9"/>
<evidence type="ECO:0000259" key="1">
    <source>
        <dbReference type="Pfam" id="PF03372"/>
    </source>
</evidence>
<evidence type="ECO:0000313" key="3">
    <source>
        <dbReference type="Proteomes" id="UP001153076"/>
    </source>
</evidence>
<dbReference type="Gene3D" id="3.60.10.10">
    <property type="entry name" value="Endonuclease/exonuclease/phosphatase"/>
    <property type="match status" value="1"/>
</dbReference>
<protein>
    <recommendedName>
        <fullName evidence="1">Endonuclease/exonuclease/phosphatase domain-containing protein</fullName>
    </recommendedName>
</protein>
<comment type="caution">
    <text evidence="2">The sequence shown here is derived from an EMBL/GenBank/DDBJ whole genome shotgun (WGS) entry which is preliminary data.</text>
</comment>
<dbReference type="OrthoDB" id="1742140at2759"/>
<dbReference type="GO" id="GO:0003824">
    <property type="term" value="F:catalytic activity"/>
    <property type="evidence" value="ECO:0007669"/>
    <property type="project" value="InterPro"/>
</dbReference>
<dbReference type="SUPFAM" id="SSF56219">
    <property type="entry name" value="DNase I-like"/>
    <property type="match status" value="1"/>
</dbReference>
<dbReference type="Proteomes" id="UP001153076">
    <property type="component" value="Unassembled WGS sequence"/>
</dbReference>
<evidence type="ECO:0000313" key="2">
    <source>
        <dbReference type="EMBL" id="KAJ8430951.1"/>
    </source>
</evidence>
<keyword evidence="3" id="KW-1185">Reference proteome</keyword>
<accession>A0A9Q1Q7C9</accession>
<name>A0A9Q1Q7C9_9CARY</name>